<sequence>MTFGPESAKHTMVLFTYGDRLSKRTIQDFLRHSRALQAFIHQCHDRYHVFNNEDMENHSQVPELLQKIDEMVEENGGGCYTNKMYKEAEAAIQAKIQKGKSREEAEKDNGFLKKVFIVTGRTVVAKVIAAVGAAAGGADELAITVSDKCTIQ</sequence>
<comment type="caution">
    <text evidence="5">The sequence shown here is derived from an EMBL/GenBank/DDBJ whole genome shotgun (WGS) entry which is preliminary data.</text>
</comment>
<protein>
    <recommendedName>
        <fullName evidence="4">AIG1-type G domain-containing protein</fullName>
    </recommendedName>
</protein>
<proteinExistence type="inferred from homology"/>
<evidence type="ECO:0000256" key="1">
    <source>
        <dbReference type="ARBA" id="ARBA00008535"/>
    </source>
</evidence>
<dbReference type="EMBL" id="JAINUG010000731">
    <property type="protein sequence ID" value="KAJ8362191.1"/>
    <property type="molecule type" value="Genomic_DNA"/>
</dbReference>
<dbReference type="PANTHER" id="PTHR10903">
    <property type="entry name" value="GTPASE, IMAP FAMILY MEMBER-RELATED"/>
    <property type="match status" value="1"/>
</dbReference>
<dbReference type="Gene3D" id="3.40.50.300">
    <property type="entry name" value="P-loop containing nucleotide triphosphate hydrolases"/>
    <property type="match status" value="1"/>
</dbReference>
<evidence type="ECO:0000256" key="2">
    <source>
        <dbReference type="ARBA" id="ARBA00022741"/>
    </source>
</evidence>
<dbReference type="InterPro" id="IPR045058">
    <property type="entry name" value="GIMA/IAN/Toc"/>
</dbReference>
<dbReference type="GO" id="GO:0005525">
    <property type="term" value="F:GTP binding"/>
    <property type="evidence" value="ECO:0007669"/>
    <property type="project" value="UniProtKB-KW"/>
</dbReference>
<keyword evidence="3" id="KW-0342">GTP-binding</keyword>
<comment type="similarity">
    <text evidence="1">Belongs to the TRAFAC class TrmE-Era-EngA-EngB-Septin-like GTPase superfamily. AIG1/Toc34/Toc159-like paraseptin GTPase family. IAN subfamily.</text>
</comment>
<name>A0AAD7VY71_9TELE</name>
<gene>
    <name evidence="5" type="ORF">AAFF_G00390710</name>
</gene>
<accession>A0AAD7VY71</accession>
<dbReference type="Proteomes" id="UP001221898">
    <property type="component" value="Unassembled WGS sequence"/>
</dbReference>
<dbReference type="Pfam" id="PF04548">
    <property type="entry name" value="AIG1"/>
    <property type="match status" value="1"/>
</dbReference>
<keyword evidence="2" id="KW-0547">Nucleotide-binding</keyword>
<organism evidence="5 6">
    <name type="scientific">Aldrovandia affinis</name>
    <dbReference type="NCBI Taxonomy" id="143900"/>
    <lineage>
        <taxon>Eukaryota</taxon>
        <taxon>Metazoa</taxon>
        <taxon>Chordata</taxon>
        <taxon>Craniata</taxon>
        <taxon>Vertebrata</taxon>
        <taxon>Euteleostomi</taxon>
        <taxon>Actinopterygii</taxon>
        <taxon>Neopterygii</taxon>
        <taxon>Teleostei</taxon>
        <taxon>Notacanthiformes</taxon>
        <taxon>Halosauridae</taxon>
        <taxon>Aldrovandia</taxon>
    </lineage>
</organism>
<dbReference type="InterPro" id="IPR027417">
    <property type="entry name" value="P-loop_NTPase"/>
</dbReference>
<evidence type="ECO:0000256" key="3">
    <source>
        <dbReference type="ARBA" id="ARBA00023134"/>
    </source>
</evidence>
<feature type="domain" description="AIG1-type G" evidence="4">
    <location>
        <begin position="2"/>
        <end position="97"/>
    </location>
</feature>
<dbReference type="AlphaFoldDB" id="A0AAD7VY71"/>
<reference evidence="5" key="1">
    <citation type="journal article" date="2023" name="Science">
        <title>Genome structures resolve the early diversification of teleost fishes.</title>
        <authorList>
            <person name="Parey E."/>
            <person name="Louis A."/>
            <person name="Montfort J."/>
            <person name="Bouchez O."/>
            <person name="Roques C."/>
            <person name="Iampietro C."/>
            <person name="Lluch J."/>
            <person name="Castinel A."/>
            <person name="Donnadieu C."/>
            <person name="Desvignes T."/>
            <person name="Floi Bucao C."/>
            <person name="Jouanno E."/>
            <person name="Wen M."/>
            <person name="Mejri S."/>
            <person name="Dirks R."/>
            <person name="Jansen H."/>
            <person name="Henkel C."/>
            <person name="Chen W.J."/>
            <person name="Zahm M."/>
            <person name="Cabau C."/>
            <person name="Klopp C."/>
            <person name="Thompson A.W."/>
            <person name="Robinson-Rechavi M."/>
            <person name="Braasch I."/>
            <person name="Lecointre G."/>
            <person name="Bobe J."/>
            <person name="Postlethwait J.H."/>
            <person name="Berthelot C."/>
            <person name="Roest Crollius H."/>
            <person name="Guiguen Y."/>
        </authorList>
    </citation>
    <scope>NUCLEOTIDE SEQUENCE</scope>
    <source>
        <strain evidence="5">NC1722</strain>
    </source>
</reference>
<dbReference type="PANTHER" id="PTHR10903:SF186">
    <property type="entry name" value="GTPASE IMAP FAMILY MEMBER 4-LIKE-RELATED"/>
    <property type="match status" value="1"/>
</dbReference>
<keyword evidence="6" id="KW-1185">Reference proteome</keyword>
<evidence type="ECO:0000313" key="6">
    <source>
        <dbReference type="Proteomes" id="UP001221898"/>
    </source>
</evidence>
<dbReference type="InterPro" id="IPR006703">
    <property type="entry name" value="G_AIG1"/>
</dbReference>
<evidence type="ECO:0000313" key="5">
    <source>
        <dbReference type="EMBL" id="KAJ8362191.1"/>
    </source>
</evidence>
<evidence type="ECO:0000259" key="4">
    <source>
        <dbReference type="Pfam" id="PF04548"/>
    </source>
</evidence>